<name>K1YYB3_9BACT</name>
<evidence type="ECO:0000313" key="1">
    <source>
        <dbReference type="EMBL" id="EKD30414.1"/>
    </source>
</evidence>
<sequence>MKSNTLFRDARNITMRTEDILLTEVSVVICWNQKKVAWIIRKDIVVSDENSIDLPFDAICENCESRDFTAWCEQCCVNPVVSWCPIEVINSDWPNICPEWKRWNLDYFR</sequence>
<organism evidence="1">
    <name type="scientific">uncultured bacterium</name>
    <name type="common">gcode 4</name>
    <dbReference type="NCBI Taxonomy" id="1234023"/>
    <lineage>
        <taxon>Bacteria</taxon>
        <taxon>environmental samples</taxon>
    </lineage>
</organism>
<accession>K1YYB3</accession>
<gene>
    <name evidence="1" type="ORF">ACD_78C00065G0009</name>
</gene>
<dbReference type="AlphaFoldDB" id="K1YYB3"/>
<comment type="caution">
    <text evidence="1">The sequence shown here is derived from an EMBL/GenBank/DDBJ whole genome shotgun (WGS) entry which is preliminary data.</text>
</comment>
<protein>
    <submittedName>
        <fullName evidence="1">Uncharacterized protein</fullName>
    </submittedName>
</protein>
<proteinExistence type="predicted"/>
<reference evidence="1" key="1">
    <citation type="journal article" date="2012" name="Science">
        <title>Fermentation, hydrogen, and sulfur metabolism in multiple uncultivated bacterial phyla.</title>
        <authorList>
            <person name="Wrighton K.C."/>
            <person name="Thomas B.C."/>
            <person name="Sharon I."/>
            <person name="Miller C.S."/>
            <person name="Castelle C.J."/>
            <person name="VerBerkmoes N.C."/>
            <person name="Wilkins M.J."/>
            <person name="Hettich R.L."/>
            <person name="Lipton M.S."/>
            <person name="Williams K.H."/>
            <person name="Long P.E."/>
            <person name="Banfield J.F."/>
        </authorList>
    </citation>
    <scope>NUCLEOTIDE SEQUENCE [LARGE SCALE GENOMIC DNA]</scope>
</reference>
<dbReference type="EMBL" id="AMFJ01034065">
    <property type="protein sequence ID" value="EKD30414.1"/>
    <property type="molecule type" value="Genomic_DNA"/>
</dbReference>